<dbReference type="GO" id="GO:0005524">
    <property type="term" value="F:ATP binding"/>
    <property type="evidence" value="ECO:0007669"/>
    <property type="project" value="UniProtKB-KW"/>
</dbReference>
<keyword evidence="3" id="KW-0547">Nucleotide-binding</keyword>
<dbReference type="InterPro" id="IPR052156">
    <property type="entry name" value="BCAA_Transport_ATP-bd_LivF"/>
</dbReference>
<evidence type="ECO:0000256" key="3">
    <source>
        <dbReference type="ARBA" id="ARBA00022741"/>
    </source>
</evidence>
<dbReference type="AlphaFoldDB" id="A0A5K7YKD3"/>
<dbReference type="PANTHER" id="PTHR43820">
    <property type="entry name" value="HIGH-AFFINITY BRANCHED-CHAIN AMINO ACID TRANSPORT ATP-BINDING PROTEIN LIVF"/>
    <property type="match status" value="1"/>
</dbReference>
<dbReference type="InterPro" id="IPR003593">
    <property type="entry name" value="AAA+_ATPase"/>
</dbReference>
<evidence type="ECO:0000313" key="8">
    <source>
        <dbReference type="Proteomes" id="UP000427906"/>
    </source>
</evidence>
<dbReference type="Gene3D" id="3.40.50.300">
    <property type="entry name" value="P-loop containing nucleotide triphosphate hydrolases"/>
    <property type="match status" value="1"/>
</dbReference>
<dbReference type="GO" id="GO:0015807">
    <property type="term" value="P:L-amino acid transport"/>
    <property type="evidence" value="ECO:0007669"/>
    <property type="project" value="TreeGrafter"/>
</dbReference>
<accession>A0A5K7YKD3</accession>
<dbReference type="InterPro" id="IPR027417">
    <property type="entry name" value="P-loop_NTPase"/>
</dbReference>
<evidence type="ECO:0000256" key="2">
    <source>
        <dbReference type="ARBA" id="ARBA00022448"/>
    </source>
</evidence>
<evidence type="ECO:0000256" key="1">
    <source>
        <dbReference type="ARBA" id="ARBA00005417"/>
    </source>
</evidence>
<feature type="domain" description="ABC transporter" evidence="6">
    <location>
        <begin position="11"/>
        <end position="241"/>
    </location>
</feature>
<reference evidence="7 8" key="1">
    <citation type="submission" date="2019-11" db="EMBL/GenBank/DDBJ databases">
        <title>Comparative genomics of hydrocarbon-degrading Desulfosarcina strains.</title>
        <authorList>
            <person name="Watanabe M."/>
            <person name="Kojima H."/>
            <person name="Fukui M."/>
        </authorList>
    </citation>
    <scope>NUCLEOTIDE SEQUENCE [LARGE SCALE GENOMIC DNA]</scope>
    <source>
        <strain evidence="7 8">PL12</strain>
    </source>
</reference>
<dbReference type="EMBL" id="AP021874">
    <property type="protein sequence ID" value="BBO68983.1"/>
    <property type="molecule type" value="Genomic_DNA"/>
</dbReference>
<keyword evidence="5" id="KW-0029">Amino-acid transport</keyword>
<dbReference type="InterPro" id="IPR003439">
    <property type="entry name" value="ABC_transporter-like_ATP-bd"/>
</dbReference>
<organism evidence="7 8">
    <name type="scientific">Desulfosarcina alkanivorans</name>
    <dbReference type="NCBI Taxonomy" id="571177"/>
    <lineage>
        <taxon>Bacteria</taxon>
        <taxon>Pseudomonadati</taxon>
        <taxon>Thermodesulfobacteriota</taxon>
        <taxon>Desulfobacteria</taxon>
        <taxon>Desulfobacterales</taxon>
        <taxon>Desulfosarcinaceae</taxon>
        <taxon>Desulfosarcina</taxon>
    </lineage>
</organism>
<dbReference type="GO" id="GO:0016887">
    <property type="term" value="F:ATP hydrolysis activity"/>
    <property type="evidence" value="ECO:0007669"/>
    <property type="project" value="InterPro"/>
</dbReference>
<dbReference type="CDD" id="cd03224">
    <property type="entry name" value="ABC_TM1139_LivF_branched"/>
    <property type="match status" value="1"/>
</dbReference>
<evidence type="ECO:0000259" key="6">
    <source>
        <dbReference type="PROSITE" id="PS50893"/>
    </source>
</evidence>
<evidence type="ECO:0000313" key="7">
    <source>
        <dbReference type="EMBL" id="BBO68983.1"/>
    </source>
</evidence>
<dbReference type="Pfam" id="PF00005">
    <property type="entry name" value="ABC_tran"/>
    <property type="match status" value="1"/>
</dbReference>
<dbReference type="OrthoDB" id="9776369at2"/>
<gene>
    <name evidence="7" type="ORF">DSCA_29130</name>
</gene>
<dbReference type="SMART" id="SM00382">
    <property type="entry name" value="AAA"/>
    <property type="match status" value="1"/>
</dbReference>
<sequence length="241" mass="26417">MTRPAADEAILTISGLDSYYGELQVLRQADLSVARAQVVALFGPNGHGKSTLLKAISGINPPRKGSVRFDGVDITGLASDKLVEMGLAYIPEARNIFTEMTVLENLRLGAYNRRARPRVNDNLELVFSLFPRLDERKDQMAATLSGGESRMLAVGRGLMSDAKLLLIDEPSIGLSPLMKKTVFGAINRIKKTTDISIMVVEQEVDYALAVADRIFLLKKGEVVMERGAGEIDKSEIEKAYF</sequence>
<dbReference type="PANTHER" id="PTHR43820:SF4">
    <property type="entry name" value="HIGH-AFFINITY BRANCHED-CHAIN AMINO ACID TRANSPORT ATP-BINDING PROTEIN LIVF"/>
    <property type="match status" value="1"/>
</dbReference>
<evidence type="ECO:0000256" key="4">
    <source>
        <dbReference type="ARBA" id="ARBA00022840"/>
    </source>
</evidence>
<protein>
    <submittedName>
        <fullName evidence="7">ABC transporter ATP-binding protein</fullName>
    </submittedName>
</protein>
<keyword evidence="8" id="KW-1185">Reference proteome</keyword>
<evidence type="ECO:0000256" key="5">
    <source>
        <dbReference type="ARBA" id="ARBA00022970"/>
    </source>
</evidence>
<dbReference type="GO" id="GO:0015658">
    <property type="term" value="F:branched-chain amino acid transmembrane transporter activity"/>
    <property type="evidence" value="ECO:0007669"/>
    <property type="project" value="TreeGrafter"/>
</dbReference>
<name>A0A5K7YKD3_9BACT</name>
<dbReference type="KEGG" id="dalk:DSCA_29130"/>
<dbReference type="SUPFAM" id="SSF52540">
    <property type="entry name" value="P-loop containing nucleoside triphosphate hydrolases"/>
    <property type="match status" value="1"/>
</dbReference>
<dbReference type="PROSITE" id="PS00211">
    <property type="entry name" value="ABC_TRANSPORTER_1"/>
    <property type="match status" value="1"/>
</dbReference>
<dbReference type="PROSITE" id="PS50893">
    <property type="entry name" value="ABC_TRANSPORTER_2"/>
    <property type="match status" value="1"/>
</dbReference>
<dbReference type="RefSeq" id="WP_155317069.1">
    <property type="nucleotide sequence ID" value="NZ_AP021874.1"/>
</dbReference>
<keyword evidence="4 7" id="KW-0067">ATP-binding</keyword>
<proteinExistence type="inferred from homology"/>
<dbReference type="InterPro" id="IPR017871">
    <property type="entry name" value="ABC_transporter-like_CS"/>
</dbReference>
<keyword evidence="2" id="KW-0813">Transport</keyword>
<dbReference type="Proteomes" id="UP000427906">
    <property type="component" value="Chromosome"/>
</dbReference>
<comment type="similarity">
    <text evidence="1">Belongs to the ABC transporter superfamily.</text>
</comment>